<sequence>MPSLRHYNSSVLVIFDKQLHQFSTSKMKFSKAPELLKKAVTVFKIKAEVLHTKLLIMVSLRRRMAMFGTVSRGIREFVPSDVREKQARVEYGDKDLVLLKAQAASQEPAVATAVHGRDGMIVDLSEVDMFDEHDNSYPDWTHSLFNDDNCYDDEEDAHHNRDDDYGVLDDLGEPSVIDIIRSNREVEGLEFNMDEEIDEACDMFIRRFRKRMNSSF</sequence>
<evidence type="ECO:0000313" key="1">
    <source>
        <dbReference type="EMBL" id="GJN38512.1"/>
    </source>
</evidence>
<dbReference type="Proteomes" id="UP001054889">
    <property type="component" value="Unassembled WGS sequence"/>
</dbReference>
<proteinExistence type="predicted"/>
<reference evidence="1" key="1">
    <citation type="journal article" date="2018" name="DNA Res.">
        <title>Multiple hybrid de novo genome assembly of finger millet, an orphan allotetraploid crop.</title>
        <authorList>
            <person name="Hatakeyama M."/>
            <person name="Aluri S."/>
            <person name="Balachadran M.T."/>
            <person name="Sivarajan S.R."/>
            <person name="Patrignani A."/>
            <person name="Gruter S."/>
            <person name="Poveda L."/>
            <person name="Shimizu-Inatsugi R."/>
            <person name="Baeten J."/>
            <person name="Francoijs K.J."/>
            <person name="Nataraja K.N."/>
            <person name="Reddy Y.A.N."/>
            <person name="Phadnis S."/>
            <person name="Ravikumar R.L."/>
            <person name="Schlapbach R."/>
            <person name="Sreeman S.M."/>
            <person name="Shimizu K.K."/>
        </authorList>
    </citation>
    <scope>NUCLEOTIDE SEQUENCE</scope>
</reference>
<name>A0AAV5FUV2_ELECO</name>
<evidence type="ECO:0000313" key="2">
    <source>
        <dbReference type="Proteomes" id="UP001054889"/>
    </source>
</evidence>
<dbReference type="EMBL" id="BQKI01000097">
    <property type="protein sequence ID" value="GJN38512.1"/>
    <property type="molecule type" value="Genomic_DNA"/>
</dbReference>
<keyword evidence="2" id="KW-1185">Reference proteome</keyword>
<organism evidence="1 2">
    <name type="scientific">Eleusine coracana subsp. coracana</name>
    <dbReference type="NCBI Taxonomy" id="191504"/>
    <lineage>
        <taxon>Eukaryota</taxon>
        <taxon>Viridiplantae</taxon>
        <taxon>Streptophyta</taxon>
        <taxon>Embryophyta</taxon>
        <taxon>Tracheophyta</taxon>
        <taxon>Spermatophyta</taxon>
        <taxon>Magnoliopsida</taxon>
        <taxon>Liliopsida</taxon>
        <taxon>Poales</taxon>
        <taxon>Poaceae</taxon>
        <taxon>PACMAD clade</taxon>
        <taxon>Chloridoideae</taxon>
        <taxon>Cynodonteae</taxon>
        <taxon>Eleusininae</taxon>
        <taxon>Eleusine</taxon>
    </lineage>
</organism>
<protein>
    <submittedName>
        <fullName evidence="1">Uncharacterized protein</fullName>
    </submittedName>
</protein>
<accession>A0AAV5FUV2</accession>
<reference evidence="1" key="2">
    <citation type="submission" date="2021-12" db="EMBL/GenBank/DDBJ databases">
        <title>Resequencing data analysis of finger millet.</title>
        <authorList>
            <person name="Hatakeyama M."/>
            <person name="Aluri S."/>
            <person name="Balachadran M.T."/>
            <person name="Sivarajan S.R."/>
            <person name="Poveda L."/>
            <person name="Shimizu-Inatsugi R."/>
            <person name="Schlapbach R."/>
            <person name="Sreeman S.M."/>
            <person name="Shimizu K.K."/>
        </authorList>
    </citation>
    <scope>NUCLEOTIDE SEQUENCE</scope>
</reference>
<dbReference type="AlphaFoldDB" id="A0AAV5FUV2"/>
<comment type="caution">
    <text evidence="1">The sequence shown here is derived from an EMBL/GenBank/DDBJ whole genome shotgun (WGS) entry which is preliminary data.</text>
</comment>
<dbReference type="PANTHER" id="PTHR33450:SF6">
    <property type="entry name" value="OS09G0511200 PROTEIN"/>
    <property type="match status" value="1"/>
</dbReference>
<gene>
    <name evidence="1" type="primary">gb27561</name>
    <name evidence="1" type="ORF">PR202_gb27561</name>
</gene>
<dbReference type="PANTHER" id="PTHR33450">
    <property type="entry name" value="EMB|CAB67623.1-RELATED"/>
    <property type="match status" value="1"/>
</dbReference>